<organism evidence="1 2">
    <name type="scientific">Nostoc punctiforme (strain ATCC 29133 / PCC 73102)</name>
    <dbReference type="NCBI Taxonomy" id="63737"/>
    <lineage>
        <taxon>Bacteria</taxon>
        <taxon>Bacillati</taxon>
        <taxon>Cyanobacteriota</taxon>
        <taxon>Cyanophyceae</taxon>
        <taxon>Nostocales</taxon>
        <taxon>Nostocaceae</taxon>
        <taxon>Nostoc</taxon>
    </lineage>
</organism>
<reference evidence="1 2" key="2">
    <citation type="journal article" date="2013" name="Plant Physiol.">
        <title>A Nostoc punctiforme Sugar Transporter Necessary to Establish a Cyanobacterium-Plant Symbiosis.</title>
        <authorList>
            <person name="Ekman M."/>
            <person name="Picossi S."/>
            <person name="Campbell E.L."/>
            <person name="Meeks J.C."/>
            <person name="Flores E."/>
        </authorList>
    </citation>
    <scope>NUCLEOTIDE SEQUENCE [LARGE SCALE GENOMIC DNA]</scope>
    <source>
        <strain evidence="2">ATCC 29133 / PCC 73102</strain>
    </source>
</reference>
<gene>
    <name evidence="1" type="ordered locus">Npun_R6552</name>
</gene>
<protein>
    <submittedName>
        <fullName evidence="1">Uncharacterized protein</fullName>
    </submittedName>
</protein>
<dbReference type="EMBL" id="CP001037">
    <property type="protein sequence ID" value="ACC84812.1"/>
    <property type="molecule type" value="Genomic_DNA"/>
</dbReference>
<dbReference type="PhylomeDB" id="B2IZH0"/>
<reference evidence="2" key="1">
    <citation type="submission" date="2008-04" db="EMBL/GenBank/DDBJ databases">
        <title>Complete sequence of chromosome of Nostoc punctiforme ATCC 29133.</title>
        <authorList>
            <consortium name="US DOE Joint Genome Institute"/>
            <person name="Copeland A."/>
            <person name="Lucas S."/>
            <person name="Lapidus A."/>
            <person name="Glavina del Rio T."/>
            <person name="Dalin E."/>
            <person name="Tice H."/>
            <person name="Pitluck S."/>
            <person name="Chain P."/>
            <person name="Malfatti S."/>
            <person name="Shin M."/>
            <person name="Vergez L."/>
            <person name="Schmutz J."/>
            <person name="Larimer F."/>
            <person name="Land M."/>
            <person name="Hauser L."/>
            <person name="Kyrpides N."/>
            <person name="Kim E."/>
            <person name="Meeks J.C."/>
            <person name="Elhai J."/>
            <person name="Campbell E.L."/>
            <person name="Thiel T."/>
            <person name="Longmire J."/>
            <person name="Potts M."/>
            <person name="Atlas R."/>
        </authorList>
    </citation>
    <scope>NUCLEOTIDE SEQUENCE [LARGE SCALE GENOMIC DNA]</scope>
    <source>
        <strain evidence="2">ATCC 29133 / PCC 73102</strain>
    </source>
</reference>
<evidence type="ECO:0000313" key="2">
    <source>
        <dbReference type="Proteomes" id="UP000001191"/>
    </source>
</evidence>
<dbReference type="Proteomes" id="UP000001191">
    <property type="component" value="Chromosome"/>
</dbReference>
<sequence>MLSLSQSHTFNSFVQTASTKQILPIWADGKRINIGFMRHRLGLRAILIDLMVEVEIKGDEAMIQILAEFSKRNASYVKGIPKLTILLDESPLWILGQYLTQLAILFG</sequence>
<dbReference type="AlphaFoldDB" id="B2IZH0"/>
<evidence type="ECO:0000313" key="1">
    <source>
        <dbReference type="EMBL" id="ACC84812.1"/>
    </source>
</evidence>
<dbReference type="KEGG" id="npu:Npun_R6552"/>
<accession>B2IZH0</accession>
<proteinExistence type="predicted"/>
<keyword evidence="2" id="KW-1185">Reference proteome</keyword>
<dbReference type="STRING" id="63737.Npun_R6552"/>
<name>B2IZH0_NOSP7</name>
<dbReference type="HOGENOM" id="CLU_2207305_0_0_3"/>
<dbReference type="eggNOG" id="COG0358">
    <property type="taxonomic scope" value="Bacteria"/>
</dbReference>
<dbReference type="EnsemblBacteria" id="ACC84812">
    <property type="protein sequence ID" value="ACC84812"/>
    <property type="gene ID" value="Npun_R6552"/>
</dbReference>